<dbReference type="CDD" id="cd00009">
    <property type="entry name" value="AAA"/>
    <property type="match status" value="1"/>
</dbReference>
<dbReference type="FunFam" id="3.40.50.2300:FF:000018">
    <property type="entry name" value="DNA-binding transcriptional regulator NtrC"/>
    <property type="match status" value="1"/>
</dbReference>
<dbReference type="InterPro" id="IPR002078">
    <property type="entry name" value="Sigma_54_int"/>
</dbReference>
<dbReference type="PROSITE" id="PS50110">
    <property type="entry name" value="RESPONSE_REGULATORY"/>
    <property type="match status" value="1"/>
</dbReference>
<proteinExistence type="predicted"/>
<dbReference type="SMART" id="SM00448">
    <property type="entry name" value="REC"/>
    <property type="match status" value="1"/>
</dbReference>
<evidence type="ECO:0000256" key="2">
    <source>
        <dbReference type="ARBA" id="ARBA00022741"/>
    </source>
</evidence>
<keyword evidence="4" id="KW-0902">Two-component regulatory system</keyword>
<evidence type="ECO:0000313" key="10">
    <source>
        <dbReference type="EMBL" id="QPJ61075.1"/>
    </source>
</evidence>
<organism evidence="10 11">
    <name type="scientific">Candidatus Nitronauta litoralis</name>
    <dbReference type="NCBI Taxonomy" id="2705533"/>
    <lineage>
        <taxon>Bacteria</taxon>
        <taxon>Pseudomonadati</taxon>
        <taxon>Nitrospinota/Tectimicrobiota group</taxon>
        <taxon>Nitrospinota</taxon>
        <taxon>Nitrospinia</taxon>
        <taxon>Nitrospinales</taxon>
        <taxon>Nitrospinaceae</taxon>
        <taxon>Candidatus Nitronauta</taxon>
    </lineage>
</organism>
<dbReference type="GO" id="GO:0006355">
    <property type="term" value="P:regulation of DNA-templated transcription"/>
    <property type="evidence" value="ECO:0007669"/>
    <property type="project" value="InterPro"/>
</dbReference>
<dbReference type="InterPro" id="IPR025943">
    <property type="entry name" value="Sigma_54_int_dom_ATP-bd_2"/>
</dbReference>
<dbReference type="InterPro" id="IPR001789">
    <property type="entry name" value="Sig_transdc_resp-reg_receiver"/>
</dbReference>
<evidence type="ECO:0000256" key="5">
    <source>
        <dbReference type="ARBA" id="ARBA00023015"/>
    </source>
</evidence>
<feature type="domain" description="Response regulatory" evidence="9">
    <location>
        <begin position="5"/>
        <end position="119"/>
    </location>
</feature>
<dbReference type="SMART" id="SM00382">
    <property type="entry name" value="AAA"/>
    <property type="match status" value="1"/>
</dbReference>
<dbReference type="EMBL" id="CP048685">
    <property type="protein sequence ID" value="QPJ61075.1"/>
    <property type="molecule type" value="Genomic_DNA"/>
</dbReference>
<accession>A0A7T0BU98</accession>
<dbReference type="Gene3D" id="3.40.50.300">
    <property type="entry name" value="P-loop containing nucleotide triphosphate hydrolases"/>
    <property type="match status" value="1"/>
</dbReference>
<keyword evidence="3" id="KW-0067">ATP-binding</keyword>
<dbReference type="KEGG" id="nli:G3M70_03885"/>
<dbReference type="SUPFAM" id="SSF52172">
    <property type="entry name" value="CheY-like"/>
    <property type="match status" value="1"/>
</dbReference>
<evidence type="ECO:0000256" key="7">
    <source>
        <dbReference type="PROSITE-ProRule" id="PRU00169"/>
    </source>
</evidence>
<dbReference type="PANTHER" id="PTHR32071">
    <property type="entry name" value="TRANSCRIPTIONAL REGULATORY PROTEIN"/>
    <property type="match status" value="1"/>
</dbReference>
<dbReference type="Proteomes" id="UP000594688">
    <property type="component" value="Chromosome"/>
</dbReference>
<dbReference type="InterPro" id="IPR002197">
    <property type="entry name" value="HTH_Fis"/>
</dbReference>
<dbReference type="PROSITE" id="PS00675">
    <property type="entry name" value="SIGMA54_INTERACT_1"/>
    <property type="match status" value="1"/>
</dbReference>
<dbReference type="GO" id="GO:0043565">
    <property type="term" value="F:sequence-specific DNA binding"/>
    <property type="evidence" value="ECO:0007669"/>
    <property type="project" value="InterPro"/>
</dbReference>
<dbReference type="Gene3D" id="3.40.50.2300">
    <property type="match status" value="1"/>
</dbReference>
<keyword evidence="1 7" id="KW-0597">Phosphoprotein</keyword>
<keyword evidence="5" id="KW-0805">Transcription regulation</keyword>
<dbReference type="Gene3D" id="1.10.10.60">
    <property type="entry name" value="Homeodomain-like"/>
    <property type="match status" value="1"/>
</dbReference>
<dbReference type="PANTHER" id="PTHR32071:SF57">
    <property type="entry name" value="C4-DICARBOXYLATE TRANSPORT TRANSCRIPTIONAL REGULATORY PROTEIN DCTD"/>
    <property type="match status" value="1"/>
</dbReference>
<evidence type="ECO:0000259" key="9">
    <source>
        <dbReference type="PROSITE" id="PS50110"/>
    </source>
</evidence>
<evidence type="ECO:0000256" key="3">
    <source>
        <dbReference type="ARBA" id="ARBA00022840"/>
    </source>
</evidence>
<dbReference type="Gene3D" id="1.10.8.60">
    <property type="match status" value="1"/>
</dbReference>
<sequence length="458" mass="52574">MESGKIIFVDDEEHVRRSRRQTLELAKYEVTTFSNAEDALHMLDNTWPGILVSDIKMPGLSGLELLEEVVRVDRDLPVVLITGHGDVPMAVKAMQLGAYDFIEKPCPTDQLLEIVRRAMEKRNLVMENRKLRMEIASSRQAENKILGQCEAIDRLNHIIRNIAESDADVLILGETGTGKELVANNLHELSQRRNHPFVPINCGALPVSLIESELFGHEAGAFTNADQRRIGKFEYAHKGTIFLDEIESMPMQMQVRLLRVLQDRVVERLGSNERIPVDVRVIAATKIDLKEASAKKEFREDLYYRLNVVNLQLPPLRERREDIPLLFQHFVAEASRRYNYEPAIVPQAFMHNLISRHWEGNIRELKNESERFVLGLSPASSGEFRESLVDHGQINGKKTTLSRIVQNFEKTTIEQELHRQKGDIKNTYTALGIPRQTLYDKMTKYGLKRSQFIKKEMD</sequence>
<dbReference type="AlphaFoldDB" id="A0A7T0BU98"/>
<keyword evidence="6" id="KW-0804">Transcription</keyword>
<dbReference type="InterPro" id="IPR009057">
    <property type="entry name" value="Homeodomain-like_sf"/>
</dbReference>
<dbReference type="Pfam" id="PF25601">
    <property type="entry name" value="AAA_lid_14"/>
    <property type="match status" value="1"/>
</dbReference>
<dbReference type="InterPro" id="IPR003593">
    <property type="entry name" value="AAA+_ATPase"/>
</dbReference>
<feature type="modified residue" description="4-aspartylphosphate" evidence="7">
    <location>
        <position position="54"/>
    </location>
</feature>
<dbReference type="Pfam" id="PF00072">
    <property type="entry name" value="Response_reg"/>
    <property type="match status" value="1"/>
</dbReference>
<protein>
    <submittedName>
        <fullName evidence="10">Sigma-54-dependent Fis family transcriptional regulator</fullName>
    </submittedName>
</protein>
<dbReference type="GO" id="GO:0005524">
    <property type="term" value="F:ATP binding"/>
    <property type="evidence" value="ECO:0007669"/>
    <property type="project" value="UniProtKB-KW"/>
</dbReference>
<dbReference type="SUPFAM" id="SSF52540">
    <property type="entry name" value="P-loop containing nucleoside triphosphate hydrolases"/>
    <property type="match status" value="1"/>
</dbReference>
<evidence type="ECO:0000313" key="11">
    <source>
        <dbReference type="Proteomes" id="UP000594688"/>
    </source>
</evidence>
<evidence type="ECO:0000259" key="8">
    <source>
        <dbReference type="PROSITE" id="PS50045"/>
    </source>
</evidence>
<dbReference type="PROSITE" id="PS00676">
    <property type="entry name" value="SIGMA54_INTERACT_2"/>
    <property type="match status" value="1"/>
</dbReference>
<dbReference type="InterPro" id="IPR011006">
    <property type="entry name" value="CheY-like_superfamily"/>
</dbReference>
<dbReference type="InterPro" id="IPR027417">
    <property type="entry name" value="P-loop_NTPase"/>
</dbReference>
<dbReference type="InterPro" id="IPR025662">
    <property type="entry name" value="Sigma_54_int_dom_ATP-bd_1"/>
</dbReference>
<dbReference type="FunFam" id="3.40.50.300:FF:000006">
    <property type="entry name" value="DNA-binding transcriptional regulator NtrC"/>
    <property type="match status" value="1"/>
</dbReference>
<name>A0A7T0BU98_9BACT</name>
<dbReference type="Pfam" id="PF00158">
    <property type="entry name" value="Sigma54_activat"/>
    <property type="match status" value="1"/>
</dbReference>
<reference evidence="10 11" key="1">
    <citation type="submission" date="2020-02" db="EMBL/GenBank/DDBJ databases">
        <title>Genomic and physiological characterization of two novel Nitrospinaceae genera.</title>
        <authorList>
            <person name="Mueller A.J."/>
            <person name="Jung M.-Y."/>
            <person name="Strachan C.R."/>
            <person name="Herbold C.W."/>
            <person name="Kirkegaard R.H."/>
            <person name="Daims H."/>
        </authorList>
    </citation>
    <scope>NUCLEOTIDE SEQUENCE [LARGE SCALE GENOMIC DNA]</scope>
    <source>
        <strain evidence="10">EB</strain>
    </source>
</reference>
<dbReference type="CDD" id="cd17549">
    <property type="entry name" value="REC_DctD-like"/>
    <property type="match status" value="1"/>
</dbReference>
<dbReference type="GO" id="GO:0000160">
    <property type="term" value="P:phosphorelay signal transduction system"/>
    <property type="evidence" value="ECO:0007669"/>
    <property type="project" value="UniProtKB-KW"/>
</dbReference>
<evidence type="ECO:0000256" key="4">
    <source>
        <dbReference type="ARBA" id="ARBA00023012"/>
    </source>
</evidence>
<gene>
    <name evidence="10" type="ORF">G3M70_03885</name>
</gene>
<dbReference type="SUPFAM" id="SSF46689">
    <property type="entry name" value="Homeodomain-like"/>
    <property type="match status" value="1"/>
</dbReference>
<keyword evidence="2" id="KW-0547">Nucleotide-binding</keyword>
<dbReference type="InterPro" id="IPR058031">
    <property type="entry name" value="AAA_lid_NorR"/>
</dbReference>
<dbReference type="Pfam" id="PF02954">
    <property type="entry name" value="HTH_8"/>
    <property type="match status" value="1"/>
</dbReference>
<evidence type="ECO:0000256" key="6">
    <source>
        <dbReference type="ARBA" id="ARBA00023163"/>
    </source>
</evidence>
<dbReference type="PROSITE" id="PS50045">
    <property type="entry name" value="SIGMA54_INTERACT_4"/>
    <property type="match status" value="1"/>
</dbReference>
<feature type="domain" description="Sigma-54 factor interaction" evidence="8">
    <location>
        <begin position="145"/>
        <end position="374"/>
    </location>
</feature>
<evidence type="ECO:0000256" key="1">
    <source>
        <dbReference type="ARBA" id="ARBA00022553"/>
    </source>
</evidence>